<accession>A0A1H8VK44</accession>
<reference evidence="4" key="1">
    <citation type="submission" date="2016-10" db="EMBL/GenBank/DDBJ databases">
        <authorList>
            <person name="Varghese N."/>
            <person name="Submissions S."/>
        </authorList>
    </citation>
    <scope>NUCLEOTIDE SEQUENCE [LARGE SCALE GENOMIC DNA]</scope>
    <source>
        <strain evidence="4">DSM 45413</strain>
    </source>
</reference>
<dbReference type="AlphaFoldDB" id="A0A1H8VK44"/>
<dbReference type="RefSeq" id="WP_139220511.1">
    <property type="nucleotide sequence ID" value="NZ_FOEE01000012.1"/>
</dbReference>
<feature type="region of interest" description="Disordered" evidence="1">
    <location>
        <begin position="26"/>
        <end position="70"/>
    </location>
</feature>
<dbReference type="SUPFAM" id="SSF50969">
    <property type="entry name" value="YVTN repeat-like/Quinoprotein amine dehydrogenase"/>
    <property type="match status" value="1"/>
</dbReference>
<dbReference type="InterPro" id="IPR011044">
    <property type="entry name" value="Quino_amine_DH_bsu"/>
</dbReference>
<evidence type="ECO:0000256" key="1">
    <source>
        <dbReference type="SAM" id="MobiDB-lite"/>
    </source>
</evidence>
<gene>
    <name evidence="3" type="ORF">SAMN05660991_03622</name>
</gene>
<evidence type="ECO:0000313" key="3">
    <source>
        <dbReference type="EMBL" id="SEP15771.1"/>
    </source>
</evidence>
<sequence length="406" mass="38815">MRSSPLAAGGALAAALVLAACTSSVSGTASAPSTSSPGTSASTPTDPPAPPDGGGVPDVRVGAVPLPGNGTDDGGAALLAADGDGDVVAFLRELSAEGGDLSTVLTLGRLTPDGPGSDPDEASVLTEDEVPAVDDPVLVAVDPRTGGILVAGLIGEPGDDVRFGVLSLTDRATGVLIDAPALTASETVAAALSPDGGTLYLLTGAPDAAPVLLAVDPTDGAVLASVEVAAPGTSTPQALAAAGDEVVAVLDAGNGTPSAVLARWDADLSPLGTVALASDAATSSAVDVTLRPDGTAVAVLTTGTGAEPALRLVTVDGDDVTALELPGTSPTALAASGDLAAVAVLDGPAGAPTLLVVDLASGASTAVELCGGGTTDDVVLSDDGATAWVSGVCHNEDRDPTVWAVA</sequence>
<protein>
    <recommendedName>
        <fullName evidence="5">Lactonase, 7-bladed beta-propeller</fullName>
    </recommendedName>
</protein>
<evidence type="ECO:0000256" key="2">
    <source>
        <dbReference type="SAM" id="SignalP"/>
    </source>
</evidence>
<organism evidence="3 4">
    <name type="scientific">Trujillonella endophytica</name>
    <dbReference type="NCBI Taxonomy" id="673521"/>
    <lineage>
        <taxon>Bacteria</taxon>
        <taxon>Bacillati</taxon>
        <taxon>Actinomycetota</taxon>
        <taxon>Actinomycetes</taxon>
        <taxon>Geodermatophilales</taxon>
        <taxon>Geodermatophilaceae</taxon>
        <taxon>Trujillonella</taxon>
    </lineage>
</organism>
<dbReference type="Proteomes" id="UP000198960">
    <property type="component" value="Unassembled WGS sequence"/>
</dbReference>
<keyword evidence="4" id="KW-1185">Reference proteome</keyword>
<evidence type="ECO:0000313" key="4">
    <source>
        <dbReference type="Proteomes" id="UP000198960"/>
    </source>
</evidence>
<proteinExistence type="predicted"/>
<evidence type="ECO:0008006" key="5">
    <source>
        <dbReference type="Google" id="ProtNLM"/>
    </source>
</evidence>
<dbReference type="PROSITE" id="PS51257">
    <property type="entry name" value="PROKAR_LIPOPROTEIN"/>
    <property type="match status" value="1"/>
</dbReference>
<feature type="chain" id="PRO_5039471275" description="Lactonase, 7-bladed beta-propeller" evidence="2">
    <location>
        <begin position="20"/>
        <end position="406"/>
    </location>
</feature>
<name>A0A1H8VK44_9ACTN</name>
<feature type="compositionally biased region" description="Low complexity" evidence="1">
    <location>
        <begin position="26"/>
        <end position="44"/>
    </location>
</feature>
<dbReference type="EMBL" id="FOEE01000012">
    <property type="protein sequence ID" value="SEP15771.1"/>
    <property type="molecule type" value="Genomic_DNA"/>
</dbReference>
<feature type="signal peptide" evidence="2">
    <location>
        <begin position="1"/>
        <end position="19"/>
    </location>
</feature>
<keyword evidence="2" id="KW-0732">Signal</keyword>
<dbReference type="STRING" id="673521.SAMN05660991_03622"/>